<sequence length="353" mass="38710">MDIADPDAPPRYAPPEIPIRPGWLAMRREPVLEPGLPIVDAHHHLWDRPGQRYLFDELRADLQTGHNVLATVYVQCRSMYRCDGPAAMRPVGETEFANGIGAQSASGLYGRLRACAGIVAYADLSLGAAVRPVLQAHLNAAPQRLRGIRCMTAAHASPHIQPNSGKVPEHLLMAPRFREGFAELAPLGLSYDAWAFHTQLHEVLDLARAFPQTVIVVDHAGGPLGIGPYAGRRDAVYAHWHAAMRALAACPNVNVKLGGLAMHFSGLDFHLLAEPPDSRQLAHAWRPYIEACIELFGAGRCMFESNFSVDKGMLSYAVLWNAFKRLAAQCSAQEKAQLFAGTARRVYRLPPQP</sequence>
<dbReference type="KEGG" id="bbh:BN112_0177"/>
<dbReference type="Gene3D" id="3.20.20.140">
    <property type="entry name" value="Metal-dependent hydrolases"/>
    <property type="match status" value="1"/>
</dbReference>
<feature type="domain" description="Amidohydrolase-related" evidence="2">
    <location>
        <begin position="39"/>
        <end position="349"/>
    </location>
</feature>
<dbReference type="SUPFAM" id="SSF51556">
    <property type="entry name" value="Metallo-dependent hydrolases"/>
    <property type="match status" value="1"/>
</dbReference>
<gene>
    <name evidence="3" type="ORF">BN112_0177</name>
</gene>
<dbReference type="Proteomes" id="UP000007564">
    <property type="component" value="Chromosome"/>
</dbReference>
<protein>
    <recommendedName>
        <fullName evidence="2">Amidohydrolase-related domain-containing protein</fullName>
    </recommendedName>
</protein>
<dbReference type="InterPro" id="IPR052350">
    <property type="entry name" value="Metallo-dep_Lactonases"/>
</dbReference>
<evidence type="ECO:0000256" key="1">
    <source>
        <dbReference type="ARBA" id="ARBA00038310"/>
    </source>
</evidence>
<evidence type="ECO:0000313" key="4">
    <source>
        <dbReference type="Proteomes" id="UP000007564"/>
    </source>
</evidence>
<name>A0A0C6NZJ2_BORBO</name>
<dbReference type="RefSeq" id="WP_010926487.1">
    <property type="nucleotide sequence ID" value="NC_019382.1"/>
</dbReference>
<evidence type="ECO:0000313" key="3">
    <source>
        <dbReference type="EMBL" id="CCJ52095.1"/>
    </source>
</evidence>
<dbReference type="HOGENOM" id="CLU_044590_3_1_4"/>
<dbReference type="PANTHER" id="PTHR43569:SF1">
    <property type="entry name" value="BLL3371 PROTEIN"/>
    <property type="match status" value="1"/>
</dbReference>
<organism evidence="3 4">
    <name type="scientific">Bordetella bronchiseptica 253</name>
    <dbReference type="NCBI Taxonomy" id="568707"/>
    <lineage>
        <taxon>Bacteria</taxon>
        <taxon>Pseudomonadati</taxon>
        <taxon>Pseudomonadota</taxon>
        <taxon>Betaproteobacteria</taxon>
        <taxon>Burkholderiales</taxon>
        <taxon>Alcaligenaceae</taxon>
        <taxon>Bordetella</taxon>
    </lineage>
</organism>
<evidence type="ECO:0000259" key="2">
    <source>
        <dbReference type="Pfam" id="PF04909"/>
    </source>
</evidence>
<accession>A0A0C6NZJ2</accession>
<dbReference type="GeneID" id="56478473"/>
<dbReference type="Pfam" id="PF04909">
    <property type="entry name" value="Amidohydro_2"/>
    <property type="match status" value="1"/>
</dbReference>
<dbReference type="OrthoDB" id="9787654at2"/>
<dbReference type="PANTHER" id="PTHR43569">
    <property type="entry name" value="AMIDOHYDROLASE"/>
    <property type="match status" value="1"/>
</dbReference>
<dbReference type="GO" id="GO:0016787">
    <property type="term" value="F:hydrolase activity"/>
    <property type="evidence" value="ECO:0007669"/>
    <property type="project" value="InterPro"/>
</dbReference>
<dbReference type="AlphaFoldDB" id="A0A0C6NZJ2"/>
<dbReference type="InterPro" id="IPR032466">
    <property type="entry name" value="Metal_Hydrolase"/>
</dbReference>
<dbReference type="EMBL" id="HE965806">
    <property type="protein sequence ID" value="CCJ52095.1"/>
    <property type="molecule type" value="Genomic_DNA"/>
</dbReference>
<comment type="similarity">
    <text evidence="1">Belongs to the metallo-dependent hydrolases superfamily.</text>
</comment>
<dbReference type="InterPro" id="IPR006680">
    <property type="entry name" value="Amidohydro-rel"/>
</dbReference>
<proteinExistence type="inferred from homology"/>
<reference evidence="3 4" key="1">
    <citation type="journal article" date="2012" name="BMC Genomics">
        <title>Comparative genomics of the classical Bordetella subspecies: the evolution and exchange of virulence-associated diversity amongst closely related pathogens.</title>
        <authorList>
            <person name="Park J."/>
            <person name="Zhang Y."/>
            <person name="Buboltz A.M."/>
            <person name="Zhang X."/>
            <person name="Schuster S.C."/>
            <person name="Ahuja U."/>
            <person name="Liu M."/>
            <person name="Miller J.F."/>
            <person name="Sebaihia M."/>
            <person name="Bentley S.D."/>
            <person name="Parkhill J."/>
            <person name="Harvill E.T."/>
        </authorList>
    </citation>
    <scope>NUCLEOTIDE SEQUENCE [LARGE SCALE GENOMIC DNA]</scope>
    <source>
        <strain evidence="3 4">253</strain>
    </source>
</reference>